<keyword evidence="3" id="KW-1185">Reference proteome</keyword>
<evidence type="ECO:0000313" key="3">
    <source>
        <dbReference type="Proteomes" id="UP000280501"/>
    </source>
</evidence>
<organism evidence="2 3">
    <name type="scientific">Myceligenerans xiligouense</name>
    <dbReference type="NCBI Taxonomy" id="253184"/>
    <lineage>
        <taxon>Bacteria</taxon>
        <taxon>Bacillati</taxon>
        <taxon>Actinomycetota</taxon>
        <taxon>Actinomycetes</taxon>
        <taxon>Micrococcales</taxon>
        <taxon>Promicromonosporaceae</taxon>
        <taxon>Myceligenerans</taxon>
    </lineage>
</organism>
<accession>A0A3N4YLB0</accession>
<keyword evidence="1" id="KW-1133">Transmembrane helix</keyword>
<dbReference type="Proteomes" id="UP000280501">
    <property type="component" value="Unassembled WGS sequence"/>
</dbReference>
<dbReference type="EMBL" id="RKQZ01000001">
    <property type="protein sequence ID" value="RPF20887.1"/>
    <property type="molecule type" value="Genomic_DNA"/>
</dbReference>
<keyword evidence="1" id="KW-0472">Membrane</keyword>
<dbReference type="RefSeq" id="WP_123813993.1">
    <property type="nucleotide sequence ID" value="NZ_RKQZ01000001.1"/>
</dbReference>
<name>A0A3N4YLB0_9MICO</name>
<evidence type="ECO:0000313" key="2">
    <source>
        <dbReference type="EMBL" id="RPF20887.1"/>
    </source>
</evidence>
<comment type="caution">
    <text evidence="2">The sequence shown here is derived from an EMBL/GenBank/DDBJ whole genome shotgun (WGS) entry which is preliminary data.</text>
</comment>
<evidence type="ECO:0000256" key="1">
    <source>
        <dbReference type="SAM" id="Phobius"/>
    </source>
</evidence>
<proteinExistence type="predicted"/>
<dbReference type="AlphaFoldDB" id="A0A3N4YLB0"/>
<feature type="transmembrane region" description="Helical" evidence="1">
    <location>
        <begin position="71"/>
        <end position="92"/>
    </location>
</feature>
<keyword evidence="1" id="KW-0812">Transmembrane</keyword>
<gene>
    <name evidence="2" type="ORF">EDD34_1494</name>
</gene>
<reference evidence="2 3" key="1">
    <citation type="submission" date="2018-11" db="EMBL/GenBank/DDBJ databases">
        <title>Sequencing the genomes of 1000 actinobacteria strains.</title>
        <authorList>
            <person name="Klenk H.-P."/>
        </authorList>
    </citation>
    <scope>NUCLEOTIDE SEQUENCE [LARGE SCALE GENOMIC DNA]</scope>
    <source>
        <strain evidence="2 3">DSM 15700</strain>
    </source>
</reference>
<protein>
    <submittedName>
        <fullName evidence="2">Uncharacterized protein</fullName>
    </submittedName>
</protein>
<feature type="transmembrane region" description="Helical" evidence="1">
    <location>
        <begin position="23"/>
        <end position="47"/>
    </location>
</feature>
<sequence>MTGQDAVYRRVLRRETHSPRTQAAVTVATVLIVLLVAAVAAGGWWLADPGARGDLAERAGTLSSFARRPTALTVGGTVAVLAAVTLLALAILPGRRARRGRVAGRVALVVDDGVLADAVADAVALRCGVARTQVSATVGRRVATVRVTPTSGLPVDRGAAVDAAAATLDAVGFPVTPKVLVAQRGVVA</sequence>